<keyword evidence="11" id="KW-0472">Membrane</keyword>
<feature type="transmembrane region" description="Helical" evidence="11">
    <location>
        <begin position="40"/>
        <end position="60"/>
    </location>
</feature>
<evidence type="ECO:0000256" key="7">
    <source>
        <dbReference type="ARBA" id="ARBA00032824"/>
    </source>
</evidence>
<comment type="similarity">
    <text evidence="8">Belongs to the peroxiredoxin family. BCP/PrxQ subfamily.</text>
</comment>
<dbReference type="Pfam" id="PF00578">
    <property type="entry name" value="AhpC-TSA"/>
    <property type="match status" value="1"/>
</dbReference>
<dbReference type="GO" id="GO:0005886">
    <property type="term" value="C:plasma membrane"/>
    <property type="evidence" value="ECO:0007669"/>
    <property type="project" value="TreeGrafter"/>
</dbReference>
<feature type="transmembrane region" description="Helical" evidence="11">
    <location>
        <begin position="315"/>
        <end position="333"/>
    </location>
</feature>
<dbReference type="InterPro" id="IPR013766">
    <property type="entry name" value="Thioredoxin_domain"/>
</dbReference>
<name>A0A7W3MZN9_9ACTN</name>
<proteinExistence type="inferred from homology"/>
<dbReference type="GO" id="GO:0140824">
    <property type="term" value="F:thioredoxin-dependent peroxiredoxin activity"/>
    <property type="evidence" value="ECO:0007669"/>
    <property type="project" value="UniProtKB-EC"/>
</dbReference>
<evidence type="ECO:0000256" key="11">
    <source>
        <dbReference type="SAM" id="Phobius"/>
    </source>
</evidence>
<organism evidence="13 14">
    <name type="scientific">Thermomonospora cellulosilytica</name>
    <dbReference type="NCBI Taxonomy" id="1411118"/>
    <lineage>
        <taxon>Bacteria</taxon>
        <taxon>Bacillati</taxon>
        <taxon>Actinomycetota</taxon>
        <taxon>Actinomycetes</taxon>
        <taxon>Streptosporangiales</taxon>
        <taxon>Thermomonosporaceae</taxon>
        <taxon>Thermomonospora</taxon>
    </lineage>
</organism>
<feature type="transmembrane region" description="Helical" evidence="11">
    <location>
        <begin position="202"/>
        <end position="223"/>
    </location>
</feature>
<keyword evidence="6" id="KW-0676">Redox-active center</keyword>
<feature type="transmembrane region" description="Helical" evidence="11">
    <location>
        <begin position="285"/>
        <end position="309"/>
    </location>
</feature>
<dbReference type="FunFam" id="3.40.30.10:FF:000267">
    <property type="entry name" value="Peroxidoxin bcpB"/>
    <property type="match status" value="1"/>
</dbReference>
<evidence type="ECO:0000256" key="5">
    <source>
        <dbReference type="ARBA" id="ARBA00023157"/>
    </source>
</evidence>
<keyword evidence="11" id="KW-1133">Transmembrane helix</keyword>
<dbReference type="GO" id="GO:0042925">
    <property type="term" value="F:benzoate transmembrane transporter activity"/>
    <property type="evidence" value="ECO:0007669"/>
    <property type="project" value="InterPro"/>
</dbReference>
<feature type="transmembrane region" description="Helical" evidence="11">
    <location>
        <begin position="345"/>
        <end position="378"/>
    </location>
</feature>
<dbReference type="PANTHER" id="PTHR30199:SF0">
    <property type="entry name" value="INNER MEMBRANE PROTEIN YDCO"/>
    <property type="match status" value="1"/>
</dbReference>
<feature type="transmembrane region" description="Helical" evidence="11">
    <location>
        <begin position="165"/>
        <end position="181"/>
    </location>
</feature>
<dbReference type="PROSITE" id="PS51352">
    <property type="entry name" value="THIOREDOXIN_2"/>
    <property type="match status" value="1"/>
</dbReference>
<dbReference type="SUPFAM" id="SSF52833">
    <property type="entry name" value="Thioredoxin-like"/>
    <property type="match status" value="1"/>
</dbReference>
<dbReference type="AlphaFoldDB" id="A0A7W3MZN9"/>
<feature type="transmembrane region" description="Helical" evidence="11">
    <location>
        <begin position="88"/>
        <end position="108"/>
    </location>
</feature>
<evidence type="ECO:0000313" key="14">
    <source>
        <dbReference type="Proteomes" id="UP000539313"/>
    </source>
</evidence>
<dbReference type="NCBIfam" id="TIGR00843">
    <property type="entry name" value="benE"/>
    <property type="match status" value="1"/>
</dbReference>
<dbReference type="InterPro" id="IPR036249">
    <property type="entry name" value="Thioredoxin-like_sf"/>
</dbReference>
<evidence type="ECO:0000256" key="8">
    <source>
        <dbReference type="ARBA" id="ARBA00038489"/>
    </source>
</evidence>
<evidence type="ECO:0000256" key="4">
    <source>
        <dbReference type="ARBA" id="ARBA00023002"/>
    </source>
</evidence>
<dbReference type="Gene3D" id="3.40.30.10">
    <property type="entry name" value="Glutaredoxin"/>
    <property type="match status" value="1"/>
</dbReference>
<reference evidence="13 14" key="1">
    <citation type="submission" date="2020-08" db="EMBL/GenBank/DDBJ databases">
        <title>Sequencing the genomes of 1000 actinobacteria strains.</title>
        <authorList>
            <person name="Klenk H.-P."/>
        </authorList>
    </citation>
    <scope>NUCLEOTIDE SEQUENCE [LARGE SCALE GENOMIC DNA]</scope>
    <source>
        <strain evidence="13 14">DSM 45823</strain>
    </source>
</reference>
<dbReference type="Pfam" id="PF03594">
    <property type="entry name" value="BenE"/>
    <property type="match status" value="1"/>
</dbReference>
<accession>A0A7W3MZN9</accession>
<evidence type="ECO:0000256" key="10">
    <source>
        <dbReference type="ARBA" id="ARBA00049091"/>
    </source>
</evidence>
<dbReference type="InterPro" id="IPR004711">
    <property type="entry name" value="Benzoate_Transporter"/>
</dbReference>
<evidence type="ECO:0000256" key="2">
    <source>
        <dbReference type="ARBA" id="ARBA00011245"/>
    </source>
</evidence>
<gene>
    <name evidence="13" type="ORF">HNR21_003659</name>
</gene>
<feature type="transmembrane region" description="Helical" evidence="11">
    <location>
        <begin position="243"/>
        <end position="273"/>
    </location>
</feature>
<dbReference type="EC" id="1.11.1.24" evidence="3"/>
<keyword evidence="5" id="KW-1015">Disulfide bond</keyword>
<dbReference type="EMBL" id="JACJII010000001">
    <property type="protein sequence ID" value="MBA9004777.1"/>
    <property type="molecule type" value="Genomic_DNA"/>
</dbReference>
<evidence type="ECO:0000256" key="9">
    <source>
        <dbReference type="ARBA" id="ARBA00041373"/>
    </source>
</evidence>
<keyword evidence="11" id="KW-0812">Transmembrane</keyword>
<dbReference type="InterPro" id="IPR000866">
    <property type="entry name" value="AhpC/TSA"/>
</dbReference>
<evidence type="ECO:0000259" key="12">
    <source>
        <dbReference type="PROSITE" id="PS51352"/>
    </source>
</evidence>
<evidence type="ECO:0000256" key="1">
    <source>
        <dbReference type="ARBA" id="ARBA00003330"/>
    </source>
</evidence>
<comment type="caution">
    <text evidence="13">The sequence shown here is derived from an EMBL/GenBank/DDBJ whole genome shotgun (WGS) entry which is preliminary data.</text>
</comment>
<evidence type="ECO:0000256" key="6">
    <source>
        <dbReference type="ARBA" id="ARBA00023284"/>
    </source>
</evidence>
<dbReference type="PANTHER" id="PTHR30199">
    <property type="entry name" value="MFS FAMILY TRANSPORTER, PREDICTED SUBSTRATE BENZOATE"/>
    <property type="match status" value="1"/>
</dbReference>
<comment type="catalytic activity">
    <reaction evidence="10">
        <text>a hydroperoxide + [thioredoxin]-dithiol = an alcohol + [thioredoxin]-disulfide + H2O</text>
        <dbReference type="Rhea" id="RHEA:62620"/>
        <dbReference type="Rhea" id="RHEA-COMP:10698"/>
        <dbReference type="Rhea" id="RHEA-COMP:10700"/>
        <dbReference type="ChEBI" id="CHEBI:15377"/>
        <dbReference type="ChEBI" id="CHEBI:29950"/>
        <dbReference type="ChEBI" id="CHEBI:30879"/>
        <dbReference type="ChEBI" id="CHEBI:35924"/>
        <dbReference type="ChEBI" id="CHEBI:50058"/>
        <dbReference type="EC" id="1.11.1.24"/>
    </reaction>
</comment>
<feature type="transmembrane region" description="Helical" evidence="11">
    <location>
        <begin position="114"/>
        <end position="134"/>
    </location>
</feature>
<comment type="subunit">
    <text evidence="2">Monomer.</text>
</comment>
<protein>
    <recommendedName>
        <fullName evidence="3">thioredoxin-dependent peroxiredoxin</fullName>
        <ecNumber evidence="3">1.11.1.24</ecNumber>
    </recommendedName>
    <alternativeName>
        <fullName evidence="9">Bacterioferritin comigratory protein</fullName>
    </alternativeName>
    <alternativeName>
        <fullName evidence="7">Thioredoxin peroxidase</fullName>
    </alternativeName>
</protein>
<dbReference type="Proteomes" id="UP000539313">
    <property type="component" value="Unassembled WGS sequence"/>
</dbReference>
<feature type="transmembrane region" description="Helical" evidence="11">
    <location>
        <begin position="141"/>
        <end position="159"/>
    </location>
</feature>
<sequence>MGRTAQPVLAGIVAGLVAFASSFAVVLAGLRGVGATPEQAASGLLAVGAGGGLAAIWLSVRRRMPISIAWSTPGAALLASTGTVEGGFPAAVGAFAVCGLLIAATGLFSPLGRWIAAIPPPLAAAMLAGVLLDLCVAPARALAEVPLLAAPVVLTWALLLRFARSWAVPVALAVAAVAIAIDGPRGLDGASLVPVVEPTAPAWTLPAMISIAFPLYLVTMAAQNVPGAALLTGYGYTPRLPPILAGTGLGTTAIAPLGGHSINLAAITAALVAGPDAHPDPDRRWIASAGAGATMIVLALGSGVATALVLASPPVLVEGVAGLALLGALGNALTTAVADAERRDAAVVTFVVTASGVGIAGIGSAFWGLLAGALMLALHRRGARPGGDTPGTVGHTAPMNVGDVVEDFELPDERGKPRRLTELLADGPVVLFFYPAAMTPGCTAEACHFRDLAAEFAAVGARPVGISADPVGKQAEFSAKHDLGYPLLSDADGEVARRFGVRRGFALAPTRRQTFVIDTDRRILEIVKSEIRMSVHADKALAALRRR</sequence>
<evidence type="ECO:0000256" key="3">
    <source>
        <dbReference type="ARBA" id="ARBA00013017"/>
    </source>
</evidence>
<keyword evidence="4" id="KW-0560">Oxidoreductase</keyword>
<comment type="function">
    <text evidence="1">Thiol-specific peroxidase that catalyzes the reduction of hydrogen peroxide and organic hydroperoxides to water and alcohols, respectively. Plays a role in cell protection against oxidative stress by detoxifying peroxides and as sensor of hydrogen peroxide-mediated signaling events.</text>
</comment>
<feature type="domain" description="Thioredoxin" evidence="12">
    <location>
        <begin position="399"/>
        <end position="547"/>
    </location>
</feature>
<keyword evidence="14" id="KW-1185">Reference proteome</keyword>
<dbReference type="CDD" id="cd03017">
    <property type="entry name" value="PRX_BCP"/>
    <property type="match status" value="1"/>
</dbReference>
<evidence type="ECO:0000313" key="13">
    <source>
        <dbReference type="EMBL" id="MBA9004777.1"/>
    </source>
</evidence>